<comment type="caution">
    <text evidence="3">The sequence shown here is derived from an EMBL/GenBank/DDBJ whole genome shotgun (WGS) entry which is preliminary data.</text>
</comment>
<feature type="region of interest" description="Disordered" evidence="2">
    <location>
        <begin position="56"/>
        <end position="95"/>
    </location>
</feature>
<evidence type="ECO:0000313" key="4">
    <source>
        <dbReference type="Proteomes" id="UP001456524"/>
    </source>
</evidence>
<feature type="compositionally biased region" description="Low complexity" evidence="2">
    <location>
        <begin position="832"/>
        <end position="850"/>
    </location>
</feature>
<dbReference type="Proteomes" id="UP001456524">
    <property type="component" value="Unassembled WGS sequence"/>
</dbReference>
<feature type="region of interest" description="Disordered" evidence="2">
    <location>
        <begin position="406"/>
        <end position="447"/>
    </location>
</feature>
<evidence type="ECO:0000313" key="3">
    <source>
        <dbReference type="EMBL" id="KAK8164369.1"/>
    </source>
</evidence>
<evidence type="ECO:0000256" key="1">
    <source>
        <dbReference type="SAM" id="Coils"/>
    </source>
</evidence>
<feature type="region of interest" description="Disordered" evidence="2">
    <location>
        <begin position="195"/>
        <end position="258"/>
    </location>
</feature>
<feature type="compositionally biased region" description="Basic and acidic residues" evidence="2">
    <location>
        <begin position="811"/>
        <end position="831"/>
    </location>
</feature>
<protein>
    <submittedName>
        <fullName evidence="3">Uncharacterized protein</fullName>
    </submittedName>
</protein>
<dbReference type="EMBL" id="JBBWUH010000006">
    <property type="protein sequence ID" value="KAK8164369.1"/>
    <property type="molecule type" value="Genomic_DNA"/>
</dbReference>
<feature type="compositionally biased region" description="Low complexity" evidence="2">
    <location>
        <begin position="707"/>
        <end position="716"/>
    </location>
</feature>
<feature type="compositionally biased region" description="Low complexity" evidence="2">
    <location>
        <begin position="56"/>
        <end position="77"/>
    </location>
</feature>
<feature type="region of interest" description="Disordered" evidence="2">
    <location>
        <begin position="476"/>
        <end position="496"/>
    </location>
</feature>
<feature type="compositionally biased region" description="Polar residues" evidence="2">
    <location>
        <begin position="609"/>
        <end position="621"/>
    </location>
</feature>
<feature type="compositionally biased region" description="Basic and acidic residues" evidence="2">
    <location>
        <begin position="542"/>
        <end position="555"/>
    </location>
</feature>
<proteinExistence type="predicted"/>
<feature type="coiled-coil region" evidence="1">
    <location>
        <begin position="346"/>
        <end position="373"/>
    </location>
</feature>
<accession>A0ABR1XRN7</accession>
<reference evidence="3 4" key="1">
    <citation type="journal article" date="2022" name="G3 (Bethesda)">
        <title>Enemy or ally: a genomic approach to elucidate the lifestyle of Phyllosticta citrichinaensis.</title>
        <authorList>
            <person name="Buijs V.A."/>
            <person name="Groenewald J.Z."/>
            <person name="Haridas S."/>
            <person name="LaButti K.M."/>
            <person name="Lipzen A."/>
            <person name="Martin F.M."/>
            <person name="Barry K."/>
            <person name="Grigoriev I.V."/>
            <person name="Crous P.W."/>
            <person name="Seidl M.F."/>
        </authorList>
    </citation>
    <scope>NUCLEOTIDE SEQUENCE [LARGE SCALE GENOMIC DNA]</scope>
    <source>
        <strain evidence="3 4">CBS 129764</strain>
    </source>
</reference>
<feature type="compositionally biased region" description="Basic and acidic residues" evidence="2">
    <location>
        <begin position="419"/>
        <end position="442"/>
    </location>
</feature>
<feature type="compositionally biased region" description="Polar residues" evidence="2">
    <location>
        <begin position="675"/>
        <end position="693"/>
    </location>
</feature>
<feature type="compositionally biased region" description="Polar residues" evidence="2">
    <location>
        <begin position="223"/>
        <end position="239"/>
    </location>
</feature>
<sequence length="850" mass="91634">MTTGGKSLQTSRTRMRRLSDIRMMPTCHHRVRDFLSRKFLSTRQYTLQSRCAPSSSHLLRQHPLPLPLPLTSSLPGSQQGIQPAQTRERSSELQPATSLALFDNKSSTIAKSTIDSPSGDRHGLVAARNVFLKSEAVASQLTLCSCLLLLPTEGAPQSVFDTPPTHHQRLFSIYHGEAADPNTMGDIQQWMRKTMMQPTRSRTPSLVPPTPSDLPLRNAVDGRSTTSASDSSTPMTSGLWSARAATGGAGPRKKISSYFSGNPINTVSRVSSMRSSPSSKAPTPEDAYAWDFDDDDLDTTVIGGGSGDGLALETALDAIYHTLCQNPFEGLPVGMNKSLLALVEWCRKTAVEKEQQEERIEALTEKLRETEKRGHEEMAVYKAEIKRLELIIANGHNGMSRLMASRQDSVLGRRGNRRRTGDGQRLEKLTGDGRHPRAKTEGDGAPIPVISPWSKEALLSRHLSLIGPREIFVGTPPQGQAENHLGSHSPPLDNVPGLDSEGRDFSRIKEIATAVCIHRGLKPERVLPTLVAFFDNADERIGADSNERKAPDSGGEKPNANATRPPSWAPGDDATVQGEARASTESRDDSDRRRRPRQTCEVSQARRGSVTSDLSISSSEETGAKDEGHSVRAPIKTKIPSPCPEVGFGAHRRQGDRSPGVDSGSPTMMGRRPESSGSSEMVPLLSSSVSSHRTAFRRSSDRFDYYGSSGAAATRTAGRHANQSAQKAMADSRPASKSFSGGGYPLAAAASDTVKSKARISPRSAARTTSGSGGHNVTAVTKQKANVKENEAGTTGAIGGSHNRGTAVGCGEKKKIARAESSRDVVVERRASQAQASSSRRMAQQQQREK</sequence>
<feature type="compositionally biased region" description="Basic and acidic residues" evidence="2">
    <location>
        <begin position="582"/>
        <end position="592"/>
    </location>
</feature>
<keyword evidence="4" id="KW-1185">Reference proteome</keyword>
<name>A0ABR1XRN7_9PEZI</name>
<gene>
    <name evidence="3" type="ORF">IWX90DRAFT_505415</name>
</gene>
<keyword evidence="1" id="KW-0175">Coiled coil</keyword>
<feature type="region of interest" description="Disordered" evidence="2">
    <location>
        <begin position="542"/>
        <end position="850"/>
    </location>
</feature>
<evidence type="ECO:0000256" key="2">
    <source>
        <dbReference type="SAM" id="MobiDB-lite"/>
    </source>
</evidence>
<organism evidence="3 4">
    <name type="scientific">Phyllosticta citrichinensis</name>
    <dbReference type="NCBI Taxonomy" id="1130410"/>
    <lineage>
        <taxon>Eukaryota</taxon>
        <taxon>Fungi</taxon>
        <taxon>Dikarya</taxon>
        <taxon>Ascomycota</taxon>
        <taxon>Pezizomycotina</taxon>
        <taxon>Dothideomycetes</taxon>
        <taxon>Dothideomycetes incertae sedis</taxon>
        <taxon>Botryosphaeriales</taxon>
        <taxon>Phyllostictaceae</taxon>
        <taxon>Phyllosticta</taxon>
    </lineage>
</organism>